<dbReference type="EMBL" id="BSUO01000001">
    <property type="protein sequence ID" value="GMA41443.1"/>
    <property type="molecule type" value="Genomic_DNA"/>
</dbReference>
<dbReference type="RefSeq" id="WP_284304992.1">
    <property type="nucleotide sequence ID" value="NZ_BSUO01000001.1"/>
</dbReference>
<sequence>MSDDVTARSGPTVEFLARLGAEVRRRRKDAALTVQQLADAAGVSRRMLTQIELGQANPSLVTVDKLAGALATDFVSLTRDTRPGALAVNAPGTGAGVWSSVAGSSGVLQAATGRQPAAELWEWTLMPGDRYQADPDPAGSEELFLVVDGALTLDVDGLAPVTVETGGSARLASDRRYAYANTGPVPTRFVRVVHLGA</sequence>
<proteinExistence type="predicted"/>
<dbReference type="SMART" id="SM00530">
    <property type="entry name" value="HTH_XRE"/>
    <property type="match status" value="1"/>
</dbReference>
<dbReference type="Proteomes" id="UP001157126">
    <property type="component" value="Unassembled WGS sequence"/>
</dbReference>
<dbReference type="InterPro" id="IPR010982">
    <property type="entry name" value="Lambda_DNA-bd_dom_sf"/>
</dbReference>
<organism evidence="3 4">
    <name type="scientific">Mobilicoccus caccae</name>
    <dbReference type="NCBI Taxonomy" id="1859295"/>
    <lineage>
        <taxon>Bacteria</taxon>
        <taxon>Bacillati</taxon>
        <taxon>Actinomycetota</taxon>
        <taxon>Actinomycetes</taxon>
        <taxon>Micrococcales</taxon>
        <taxon>Dermatophilaceae</taxon>
        <taxon>Mobilicoccus</taxon>
    </lineage>
</organism>
<dbReference type="Gene3D" id="1.10.260.40">
    <property type="entry name" value="lambda repressor-like DNA-binding domains"/>
    <property type="match status" value="1"/>
</dbReference>
<keyword evidence="1" id="KW-0238">DNA-binding</keyword>
<dbReference type="InterPro" id="IPR014710">
    <property type="entry name" value="RmlC-like_jellyroll"/>
</dbReference>
<dbReference type="CDD" id="cd00093">
    <property type="entry name" value="HTH_XRE"/>
    <property type="match status" value="1"/>
</dbReference>
<dbReference type="InterPro" id="IPR050807">
    <property type="entry name" value="TransReg_Diox_bact_type"/>
</dbReference>
<dbReference type="Pfam" id="PF01381">
    <property type="entry name" value="HTH_3"/>
    <property type="match status" value="1"/>
</dbReference>
<dbReference type="CDD" id="cd02209">
    <property type="entry name" value="cupin_XRE_C"/>
    <property type="match status" value="1"/>
</dbReference>
<keyword evidence="4" id="KW-1185">Reference proteome</keyword>
<protein>
    <submittedName>
        <fullName evidence="3">Transcriptional regulator</fullName>
    </submittedName>
</protein>
<feature type="domain" description="HTH cro/C1-type" evidence="2">
    <location>
        <begin position="23"/>
        <end position="77"/>
    </location>
</feature>
<reference evidence="4" key="1">
    <citation type="journal article" date="2019" name="Int. J. Syst. Evol. Microbiol.">
        <title>The Global Catalogue of Microorganisms (GCM) 10K type strain sequencing project: providing services to taxonomists for standard genome sequencing and annotation.</title>
        <authorList>
            <consortium name="The Broad Institute Genomics Platform"/>
            <consortium name="The Broad Institute Genome Sequencing Center for Infectious Disease"/>
            <person name="Wu L."/>
            <person name="Ma J."/>
        </authorList>
    </citation>
    <scope>NUCLEOTIDE SEQUENCE [LARGE SCALE GENOMIC DNA]</scope>
    <source>
        <strain evidence="4">NBRC 113072</strain>
    </source>
</reference>
<evidence type="ECO:0000313" key="4">
    <source>
        <dbReference type="Proteomes" id="UP001157126"/>
    </source>
</evidence>
<gene>
    <name evidence="3" type="ORF">GCM10025883_34880</name>
</gene>
<dbReference type="InterPro" id="IPR001387">
    <property type="entry name" value="Cro/C1-type_HTH"/>
</dbReference>
<evidence type="ECO:0000259" key="2">
    <source>
        <dbReference type="PROSITE" id="PS50943"/>
    </source>
</evidence>
<dbReference type="SUPFAM" id="SSF47413">
    <property type="entry name" value="lambda repressor-like DNA-binding domains"/>
    <property type="match status" value="1"/>
</dbReference>
<accession>A0ABQ6IVX8</accession>
<dbReference type="SUPFAM" id="SSF51182">
    <property type="entry name" value="RmlC-like cupins"/>
    <property type="match status" value="1"/>
</dbReference>
<dbReference type="InterPro" id="IPR011051">
    <property type="entry name" value="RmlC_Cupin_sf"/>
</dbReference>
<dbReference type="Pfam" id="PF07883">
    <property type="entry name" value="Cupin_2"/>
    <property type="match status" value="1"/>
</dbReference>
<dbReference type="PANTHER" id="PTHR46797">
    <property type="entry name" value="HTH-TYPE TRANSCRIPTIONAL REGULATOR"/>
    <property type="match status" value="1"/>
</dbReference>
<evidence type="ECO:0000313" key="3">
    <source>
        <dbReference type="EMBL" id="GMA41443.1"/>
    </source>
</evidence>
<name>A0ABQ6IVX8_9MICO</name>
<evidence type="ECO:0000256" key="1">
    <source>
        <dbReference type="ARBA" id="ARBA00023125"/>
    </source>
</evidence>
<dbReference type="PROSITE" id="PS50943">
    <property type="entry name" value="HTH_CROC1"/>
    <property type="match status" value="1"/>
</dbReference>
<dbReference type="InterPro" id="IPR013096">
    <property type="entry name" value="Cupin_2"/>
</dbReference>
<dbReference type="Gene3D" id="2.60.120.10">
    <property type="entry name" value="Jelly Rolls"/>
    <property type="match status" value="1"/>
</dbReference>
<dbReference type="PANTHER" id="PTHR46797:SF1">
    <property type="entry name" value="METHYLPHOSPHONATE SYNTHASE"/>
    <property type="match status" value="1"/>
</dbReference>
<comment type="caution">
    <text evidence="3">The sequence shown here is derived from an EMBL/GenBank/DDBJ whole genome shotgun (WGS) entry which is preliminary data.</text>
</comment>